<dbReference type="InterPro" id="IPR002293">
    <property type="entry name" value="AA/rel_permease1"/>
</dbReference>
<dbReference type="GO" id="GO:0005886">
    <property type="term" value="C:plasma membrane"/>
    <property type="evidence" value="ECO:0007669"/>
    <property type="project" value="UniProtKB-SubCell"/>
</dbReference>
<evidence type="ECO:0000313" key="8">
    <source>
        <dbReference type="Proteomes" id="UP000063964"/>
    </source>
</evidence>
<dbReference type="RefSeq" id="WP_066602813.1">
    <property type="nucleotide sequence ID" value="NZ_CP014230.1"/>
</dbReference>
<dbReference type="PANTHER" id="PTHR42770:SF7">
    <property type="entry name" value="MEMBRANE PROTEIN"/>
    <property type="match status" value="1"/>
</dbReference>
<dbReference type="PANTHER" id="PTHR42770">
    <property type="entry name" value="AMINO ACID TRANSPORTER-RELATED"/>
    <property type="match status" value="1"/>
</dbReference>
<dbReference type="Gene3D" id="1.20.1740.10">
    <property type="entry name" value="Amino acid/polyamine transporter I"/>
    <property type="match status" value="1"/>
</dbReference>
<evidence type="ECO:0000256" key="1">
    <source>
        <dbReference type="ARBA" id="ARBA00004651"/>
    </source>
</evidence>
<dbReference type="Pfam" id="PF13520">
    <property type="entry name" value="AA_permease_2"/>
    <property type="match status" value="1"/>
</dbReference>
<feature type="transmembrane region" description="Helical" evidence="6">
    <location>
        <begin position="169"/>
        <end position="190"/>
    </location>
</feature>
<feature type="transmembrane region" description="Helical" evidence="6">
    <location>
        <begin position="48"/>
        <end position="71"/>
    </location>
</feature>
<evidence type="ECO:0000256" key="6">
    <source>
        <dbReference type="SAM" id="Phobius"/>
    </source>
</evidence>
<dbReference type="InterPro" id="IPR050367">
    <property type="entry name" value="APC_superfamily"/>
</dbReference>
<dbReference type="AlphaFoldDB" id="A0A0X8JNK1"/>
<sequence length="493" mass="53271">MSDINTAPGKLAKTLTPAQVWALALGSIVGWGCFVLPGDMFLPQAGPLAAVLGFFIGAFLLLFVAVVYGYMIEYVPVAGGEYAYAYSGFGPTCAFVCGWALVLGYVVIIAINISALALLVRFLFPGVFEFGELYTIVGWKVYFGEVLLMYAATLFFGIMNYCGINIAGVIQIILAFALSGGVLVLFGGVLSTESTHLSNLAPLFAEHRPPLLSILSILAIAPFLFVGFDTVPQAAEEFSFPHSKSRNIMLAAILWGAVLYSLVTLSVALLVPYPEMLARMDVLRAQGQTAWATGEVCNIVFGRLGSVVLAVSVLGAVCTGINGFYVATTRLLLSMARGSILPKWFAEIHPRFQSPHKAIVFTIGIVLLTPWCGRAVVGWIVDMSSVGTAIAYLFTCLAAWRMFRHTPNISNKAGKILVCAVGVLTSLICIALLLLPMSPAFIGLAPRIIMLVWIVLGFLFYRATSPEWGRIPERELRARIMGRPDIPVFFGKK</sequence>
<dbReference type="Proteomes" id="UP000063964">
    <property type="component" value="Chromosome"/>
</dbReference>
<dbReference type="GO" id="GO:0022857">
    <property type="term" value="F:transmembrane transporter activity"/>
    <property type="evidence" value="ECO:0007669"/>
    <property type="project" value="InterPro"/>
</dbReference>
<feature type="transmembrane region" description="Helical" evidence="6">
    <location>
        <begin position="441"/>
        <end position="461"/>
    </location>
</feature>
<evidence type="ECO:0000313" key="7">
    <source>
        <dbReference type="EMBL" id="AMD92072.1"/>
    </source>
</evidence>
<evidence type="ECO:0000256" key="3">
    <source>
        <dbReference type="ARBA" id="ARBA00022692"/>
    </source>
</evidence>
<proteinExistence type="predicted"/>
<gene>
    <name evidence="7" type="ORF">AXF15_02420</name>
</gene>
<accession>A0A0X8JNK1</accession>
<evidence type="ECO:0000256" key="5">
    <source>
        <dbReference type="ARBA" id="ARBA00023136"/>
    </source>
</evidence>
<feature type="transmembrane region" description="Helical" evidence="6">
    <location>
        <begin position="386"/>
        <end position="403"/>
    </location>
</feature>
<dbReference type="EMBL" id="CP014230">
    <property type="protein sequence ID" value="AMD92072.1"/>
    <property type="molecule type" value="Genomic_DNA"/>
</dbReference>
<keyword evidence="2" id="KW-1003">Cell membrane</keyword>
<keyword evidence="5 6" id="KW-0472">Membrane</keyword>
<keyword evidence="8" id="KW-1185">Reference proteome</keyword>
<dbReference type="KEGG" id="doa:AXF15_02420"/>
<organism evidence="7 8">
    <name type="scientific">Desulfomicrobium orale DSM 12838</name>
    <dbReference type="NCBI Taxonomy" id="888061"/>
    <lineage>
        <taxon>Bacteria</taxon>
        <taxon>Pseudomonadati</taxon>
        <taxon>Thermodesulfobacteriota</taxon>
        <taxon>Desulfovibrionia</taxon>
        <taxon>Desulfovibrionales</taxon>
        <taxon>Desulfomicrobiaceae</taxon>
        <taxon>Desulfomicrobium</taxon>
    </lineage>
</organism>
<feature type="transmembrane region" description="Helical" evidence="6">
    <location>
        <begin position="248"/>
        <end position="271"/>
    </location>
</feature>
<evidence type="ECO:0000256" key="4">
    <source>
        <dbReference type="ARBA" id="ARBA00022989"/>
    </source>
</evidence>
<feature type="transmembrane region" description="Helical" evidence="6">
    <location>
        <begin position="358"/>
        <end position="380"/>
    </location>
</feature>
<keyword evidence="3 6" id="KW-0812">Transmembrane</keyword>
<feature type="transmembrane region" description="Helical" evidence="6">
    <location>
        <begin position="307"/>
        <end position="327"/>
    </location>
</feature>
<feature type="transmembrane region" description="Helical" evidence="6">
    <location>
        <begin position="18"/>
        <end position="36"/>
    </location>
</feature>
<feature type="transmembrane region" description="Helical" evidence="6">
    <location>
        <begin position="142"/>
        <end position="162"/>
    </location>
</feature>
<evidence type="ECO:0000256" key="2">
    <source>
        <dbReference type="ARBA" id="ARBA00022475"/>
    </source>
</evidence>
<protein>
    <submittedName>
        <fullName evidence="7">Amino acid permease</fullName>
    </submittedName>
</protein>
<feature type="transmembrane region" description="Helical" evidence="6">
    <location>
        <begin position="210"/>
        <end position="228"/>
    </location>
</feature>
<comment type="subcellular location">
    <subcellularLocation>
        <location evidence="1">Cell membrane</location>
        <topology evidence="1">Multi-pass membrane protein</topology>
    </subcellularLocation>
</comment>
<feature type="transmembrane region" description="Helical" evidence="6">
    <location>
        <begin position="83"/>
        <end position="108"/>
    </location>
</feature>
<feature type="transmembrane region" description="Helical" evidence="6">
    <location>
        <begin position="415"/>
        <end position="435"/>
    </location>
</feature>
<feature type="transmembrane region" description="Helical" evidence="6">
    <location>
        <begin position="115"/>
        <end position="136"/>
    </location>
</feature>
<keyword evidence="4 6" id="KW-1133">Transmembrane helix</keyword>
<dbReference type="OrthoDB" id="138827at2"/>
<name>A0A0X8JNK1_9BACT</name>
<reference evidence="8" key="1">
    <citation type="submission" date="2016-02" db="EMBL/GenBank/DDBJ databases">
        <authorList>
            <person name="Holder M.E."/>
            <person name="Ajami N.J."/>
            <person name="Petrosino J.F."/>
        </authorList>
    </citation>
    <scope>NUCLEOTIDE SEQUENCE [LARGE SCALE GENOMIC DNA]</scope>
    <source>
        <strain evidence="8">DSM 12838</strain>
    </source>
</reference>
<dbReference type="PIRSF" id="PIRSF006060">
    <property type="entry name" value="AA_transporter"/>
    <property type="match status" value="1"/>
</dbReference>
<dbReference type="STRING" id="888061.AXF15_02420"/>